<feature type="signal peptide" evidence="2">
    <location>
        <begin position="1"/>
        <end position="21"/>
    </location>
</feature>
<proteinExistence type="predicted"/>
<name>A0A4Q4KLT5_9FLAO</name>
<protein>
    <submittedName>
        <fullName evidence="3">Uncharacterized protein</fullName>
    </submittedName>
</protein>
<organism evidence="3 4">
    <name type="scientific">Brumimicrobium glaciale</name>
    <dbReference type="NCBI Taxonomy" id="200475"/>
    <lineage>
        <taxon>Bacteria</taxon>
        <taxon>Pseudomonadati</taxon>
        <taxon>Bacteroidota</taxon>
        <taxon>Flavobacteriia</taxon>
        <taxon>Flavobacteriales</taxon>
        <taxon>Crocinitomicaceae</taxon>
        <taxon>Brumimicrobium</taxon>
    </lineage>
</organism>
<keyword evidence="2" id="KW-0732">Signal</keyword>
<sequence length="98" mass="11087">MKKSMILLGAFALLLAAPSFAQEKKRELSRTVKAEPMKEETVKLKKARSSNEELIAKPQAETKEVTEPKVVKKKARNIEPVKSEKLKKAEPIRKEESN</sequence>
<reference evidence="3 4" key="1">
    <citation type="submission" date="2019-02" db="EMBL/GenBank/DDBJ databases">
        <title>Genome sequence of the sea-ice species Brumimicrobium glaciale.</title>
        <authorList>
            <person name="Bowman J.P."/>
        </authorList>
    </citation>
    <scope>NUCLEOTIDE SEQUENCE [LARGE SCALE GENOMIC DNA]</scope>
    <source>
        <strain evidence="3 4">IC156</strain>
    </source>
</reference>
<feature type="region of interest" description="Disordered" evidence="1">
    <location>
        <begin position="41"/>
        <end position="98"/>
    </location>
</feature>
<feature type="chain" id="PRO_5020738259" evidence="2">
    <location>
        <begin position="22"/>
        <end position="98"/>
    </location>
</feature>
<evidence type="ECO:0000256" key="2">
    <source>
        <dbReference type="SAM" id="SignalP"/>
    </source>
</evidence>
<evidence type="ECO:0000313" key="3">
    <source>
        <dbReference type="EMBL" id="RYM33930.1"/>
    </source>
</evidence>
<evidence type="ECO:0000313" key="4">
    <source>
        <dbReference type="Proteomes" id="UP000293952"/>
    </source>
</evidence>
<dbReference type="AlphaFoldDB" id="A0A4Q4KLT5"/>
<keyword evidence="4" id="KW-1185">Reference proteome</keyword>
<dbReference type="EMBL" id="SETE01000003">
    <property type="protein sequence ID" value="RYM33930.1"/>
    <property type="molecule type" value="Genomic_DNA"/>
</dbReference>
<gene>
    <name evidence="3" type="ORF">ERX46_08165</name>
</gene>
<comment type="caution">
    <text evidence="3">The sequence shown here is derived from an EMBL/GenBank/DDBJ whole genome shotgun (WGS) entry which is preliminary data.</text>
</comment>
<accession>A0A4Q4KLT5</accession>
<evidence type="ECO:0000256" key="1">
    <source>
        <dbReference type="SAM" id="MobiDB-lite"/>
    </source>
</evidence>
<dbReference type="RefSeq" id="WP_130093371.1">
    <property type="nucleotide sequence ID" value="NZ_SETE01000003.1"/>
</dbReference>
<dbReference type="Proteomes" id="UP000293952">
    <property type="component" value="Unassembled WGS sequence"/>
</dbReference>